<organism evidence="2 3">
    <name type="scientific">Reichenbachiella agarivorans</name>
    <dbReference type="NCBI Taxonomy" id="2979464"/>
    <lineage>
        <taxon>Bacteria</taxon>
        <taxon>Pseudomonadati</taxon>
        <taxon>Bacteroidota</taxon>
        <taxon>Cytophagia</taxon>
        <taxon>Cytophagales</taxon>
        <taxon>Reichenbachiellaceae</taxon>
        <taxon>Reichenbachiella</taxon>
    </lineage>
</organism>
<dbReference type="InterPro" id="IPR036866">
    <property type="entry name" value="RibonucZ/Hydroxyglut_hydro"/>
</dbReference>
<feature type="domain" description="Metallo-beta-lactamase" evidence="1">
    <location>
        <begin position="119"/>
        <end position="315"/>
    </location>
</feature>
<name>A0ABY6CML6_9BACT</name>
<dbReference type="Pfam" id="PF12706">
    <property type="entry name" value="Lactamase_B_2"/>
    <property type="match status" value="1"/>
</dbReference>
<dbReference type="InterPro" id="IPR024884">
    <property type="entry name" value="NAPE-PLD"/>
</dbReference>
<evidence type="ECO:0000313" key="3">
    <source>
        <dbReference type="Proteomes" id="UP001065174"/>
    </source>
</evidence>
<gene>
    <name evidence="2" type="ORF">N6H18_15550</name>
</gene>
<protein>
    <submittedName>
        <fullName evidence="2">MBL fold metallo-hydrolase</fullName>
    </submittedName>
</protein>
<dbReference type="SUPFAM" id="SSF56281">
    <property type="entry name" value="Metallo-hydrolase/oxidoreductase"/>
    <property type="match status" value="1"/>
</dbReference>
<accession>A0ABY6CML6</accession>
<dbReference type="PANTHER" id="PTHR15032:SF4">
    <property type="entry name" value="N-ACYL-PHOSPHATIDYLETHANOLAMINE-HYDROLYZING PHOSPHOLIPASE D"/>
    <property type="match status" value="1"/>
</dbReference>
<dbReference type="PANTHER" id="PTHR15032">
    <property type="entry name" value="N-ACYL-PHOSPHATIDYLETHANOLAMINE-HYDROLYZING PHOSPHOLIPASE D"/>
    <property type="match status" value="1"/>
</dbReference>
<evidence type="ECO:0000259" key="1">
    <source>
        <dbReference type="Pfam" id="PF12706"/>
    </source>
</evidence>
<keyword evidence="3" id="KW-1185">Reference proteome</keyword>
<reference evidence="2" key="1">
    <citation type="submission" date="2022-09" db="EMBL/GenBank/DDBJ databases">
        <title>Comparative genomics and taxonomic characterization of three novel marine species of genus Reichenbachiella exhibiting antioxidant and polysaccharide degradation activities.</title>
        <authorList>
            <person name="Muhammad N."/>
            <person name="Lee Y.-J."/>
            <person name="Ko J."/>
            <person name="Kim S.-G."/>
        </authorList>
    </citation>
    <scope>NUCLEOTIDE SEQUENCE</scope>
    <source>
        <strain evidence="2">BKB1-1</strain>
    </source>
</reference>
<dbReference type="InterPro" id="IPR001279">
    <property type="entry name" value="Metallo-B-lactamas"/>
</dbReference>
<evidence type="ECO:0000313" key="2">
    <source>
        <dbReference type="EMBL" id="UXP31762.1"/>
    </source>
</evidence>
<proteinExistence type="predicted"/>
<dbReference type="Proteomes" id="UP001065174">
    <property type="component" value="Chromosome"/>
</dbReference>
<sequence>MLLIFIASTIGLMVILVFLFVQLSPEFGGKVSEAHKAEYEKLDHYKDGTFVNLIPTSMDMSFTKFMSIMRDQFSSKTLKAPTKAIIPLKLDSLDIAENHQTRITWFGHSALLLEIDGTKIFIDPMLGNVPAPHPMLGKKRFVEDLPIAIEQLPHLDAVIISHDHYDHLDYGSIQKLKGKVDKFYVPLGVDAHLIAWGVEKSKIEALDWWEETNLFDIQLAFTPSRHFSGRGLTDRNKSLWGSWVIKGKNENIYFSGDGGYGPHFKEIGEKYGPFDFGMIECGQYDTRWDEIHMMPEESVQAGIDVQAKVIMPIHWGAFVLAFHDWREPAERAIKKADELGIPIITPEIGQPFIVSALDMQFPHWWENLQAN</sequence>
<dbReference type="Gene3D" id="3.60.15.10">
    <property type="entry name" value="Ribonuclease Z/Hydroxyacylglutathione hydrolase-like"/>
    <property type="match status" value="1"/>
</dbReference>
<dbReference type="PIRSF" id="PIRSF038896">
    <property type="entry name" value="NAPE-PLD"/>
    <property type="match status" value="1"/>
</dbReference>
<dbReference type="RefSeq" id="WP_262309201.1">
    <property type="nucleotide sequence ID" value="NZ_CP106679.1"/>
</dbReference>
<dbReference type="EMBL" id="CP106679">
    <property type="protein sequence ID" value="UXP31762.1"/>
    <property type="molecule type" value="Genomic_DNA"/>
</dbReference>